<gene>
    <name evidence="2" type="ORF">B9479_007536</name>
</gene>
<dbReference type="Proteomes" id="UP000322245">
    <property type="component" value="Unassembled WGS sequence"/>
</dbReference>
<organism evidence="2 3">
    <name type="scientific">Cryptococcus floricola</name>
    <dbReference type="NCBI Taxonomy" id="2591691"/>
    <lineage>
        <taxon>Eukaryota</taxon>
        <taxon>Fungi</taxon>
        <taxon>Dikarya</taxon>
        <taxon>Basidiomycota</taxon>
        <taxon>Agaricomycotina</taxon>
        <taxon>Tremellomycetes</taxon>
        <taxon>Tremellales</taxon>
        <taxon>Cryptococcaceae</taxon>
        <taxon>Cryptococcus</taxon>
    </lineage>
</organism>
<name>A0A5D3AQB1_9TREE</name>
<feature type="transmembrane region" description="Helical" evidence="1">
    <location>
        <begin position="51"/>
        <end position="77"/>
    </location>
</feature>
<keyword evidence="1" id="KW-1133">Transmembrane helix</keyword>
<accession>A0A5D3AQB1</accession>
<keyword evidence="1" id="KW-0812">Transmembrane</keyword>
<protein>
    <submittedName>
        <fullName evidence="2">Uncharacterized protein</fullName>
    </submittedName>
</protein>
<keyword evidence="3" id="KW-1185">Reference proteome</keyword>
<evidence type="ECO:0000256" key="1">
    <source>
        <dbReference type="SAM" id="Phobius"/>
    </source>
</evidence>
<evidence type="ECO:0000313" key="3">
    <source>
        <dbReference type="Proteomes" id="UP000322245"/>
    </source>
</evidence>
<reference evidence="2 3" key="1">
    <citation type="submission" date="2017-05" db="EMBL/GenBank/DDBJ databases">
        <title>The Genome Sequence of Tsuchiyaea wingfieldii DSM 27421.</title>
        <authorList>
            <person name="Cuomo C."/>
            <person name="Passer A."/>
            <person name="Billmyre B."/>
            <person name="Heitman J."/>
        </authorList>
    </citation>
    <scope>NUCLEOTIDE SEQUENCE [LARGE SCALE GENOMIC DNA]</scope>
    <source>
        <strain evidence="2 3">DSM 27421</strain>
    </source>
</reference>
<evidence type="ECO:0000313" key="2">
    <source>
        <dbReference type="EMBL" id="TYJ51876.1"/>
    </source>
</evidence>
<dbReference type="EMBL" id="NIDF01000177">
    <property type="protein sequence ID" value="TYJ51876.1"/>
    <property type="molecule type" value="Genomic_DNA"/>
</dbReference>
<proteinExistence type="predicted"/>
<dbReference type="AlphaFoldDB" id="A0A5D3AQB1"/>
<keyword evidence="1" id="KW-0472">Membrane</keyword>
<comment type="caution">
    <text evidence="2">The sequence shown here is derived from an EMBL/GenBank/DDBJ whole genome shotgun (WGS) entry which is preliminary data.</text>
</comment>
<sequence>VFRKWWEEVVSFEGPTKCECCDIFKKGYPKIGVMSLVQEWYSSREDKALQVASFTVVSSVVLSDVTAFVSLAISFAVPSIPVLGSVLDGTVVGRLMASH</sequence>
<feature type="non-terminal residue" evidence="2">
    <location>
        <position position="1"/>
    </location>
</feature>